<reference evidence="1 2" key="1">
    <citation type="submission" date="2021-03" db="EMBL/GenBank/DDBJ databases">
        <title>Flavobacterium Flabelliformis Sp. Nov. And Flavobacterium Geliluteum Sp. Nov., Two Novel Multidrug Resistant Psychrophilic Species Isolated From Antarctica.</title>
        <authorList>
            <person name="Kralova S."/>
            <person name="Busse H.J."/>
            <person name="Bezdicek M."/>
            <person name="Nykrynova M."/>
            <person name="Kroupova E."/>
            <person name="Krsek D."/>
            <person name="Sedlacek I."/>
        </authorList>
    </citation>
    <scope>NUCLEOTIDE SEQUENCE [LARGE SCALE GENOMIC DNA]</scope>
    <source>
        <strain evidence="1 2">P7388</strain>
    </source>
</reference>
<evidence type="ECO:0008006" key="3">
    <source>
        <dbReference type="Google" id="ProtNLM"/>
    </source>
</evidence>
<protein>
    <recommendedName>
        <fullName evidence="3">Lipoprotein</fullName>
    </recommendedName>
</protein>
<keyword evidence="2" id="KW-1185">Reference proteome</keyword>
<dbReference type="PROSITE" id="PS51257">
    <property type="entry name" value="PROKAR_LIPOPROTEIN"/>
    <property type="match status" value="1"/>
</dbReference>
<accession>A0A940X7E5</accession>
<dbReference type="SUPFAM" id="SSF69304">
    <property type="entry name" value="Tricorn protease N-terminal domain"/>
    <property type="match status" value="1"/>
</dbReference>
<dbReference type="EMBL" id="JAGFBV010000001">
    <property type="protein sequence ID" value="MBP4136747.1"/>
    <property type="molecule type" value="Genomic_DNA"/>
</dbReference>
<proteinExistence type="predicted"/>
<gene>
    <name evidence="1" type="ORF">J3495_01485</name>
</gene>
<evidence type="ECO:0000313" key="2">
    <source>
        <dbReference type="Proteomes" id="UP000675047"/>
    </source>
</evidence>
<dbReference type="Proteomes" id="UP000675047">
    <property type="component" value="Unassembled WGS sequence"/>
</dbReference>
<organism evidence="1 2">
    <name type="scientific">Flavobacterium geliluteum</name>
    <dbReference type="NCBI Taxonomy" id="2816120"/>
    <lineage>
        <taxon>Bacteria</taxon>
        <taxon>Pseudomonadati</taxon>
        <taxon>Bacteroidota</taxon>
        <taxon>Flavobacteriia</taxon>
        <taxon>Flavobacteriales</taxon>
        <taxon>Flavobacteriaceae</taxon>
        <taxon>Flavobacterium</taxon>
    </lineage>
</organism>
<dbReference type="RefSeq" id="WP_210664785.1">
    <property type="nucleotide sequence ID" value="NZ_JAGFBV010000001.1"/>
</dbReference>
<sequence length="227" mass="26888">MKYRILILLLIGFISCKMDNGKSIKEEKKTNKSRDTVFFDEHGDTIKSQTAYLKNNYKLIIFPALDKKNEGVINFRLINGKKDNTYLLASTFIANYRPYYKEVDFQNYFALHSNGGGTSNSYFWLYDKETGNEVLTYSYFKIQLDFDLKNELILYIDDDDNTYIYDVNTKIKTLIKIPSDLMDKQECTKYNDAYKSIYIKRISKEYYYLGFKYCEPSSLLFRVKKPK</sequence>
<name>A0A940X7E5_9FLAO</name>
<comment type="caution">
    <text evidence="1">The sequence shown here is derived from an EMBL/GenBank/DDBJ whole genome shotgun (WGS) entry which is preliminary data.</text>
</comment>
<dbReference type="AlphaFoldDB" id="A0A940X7E5"/>
<evidence type="ECO:0000313" key="1">
    <source>
        <dbReference type="EMBL" id="MBP4136747.1"/>
    </source>
</evidence>